<feature type="region of interest" description="Disordered" evidence="1">
    <location>
        <begin position="87"/>
        <end position="120"/>
    </location>
</feature>
<dbReference type="EMBL" id="JBBNAG010000013">
    <property type="protein sequence ID" value="KAK9083446.1"/>
    <property type="molecule type" value="Genomic_DNA"/>
</dbReference>
<comment type="caution">
    <text evidence="2">The sequence shown here is derived from an EMBL/GenBank/DDBJ whole genome shotgun (WGS) entry which is preliminary data.</text>
</comment>
<keyword evidence="3" id="KW-1185">Reference proteome</keyword>
<proteinExistence type="predicted"/>
<gene>
    <name evidence="2" type="ORF">Scep_029917</name>
</gene>
<sequence length="120" mass="13789">MSTGSTSLIQCKYDTISEGVSHIGSSDVWRNGAFHRNEKQIRRNHEMFDENERTLARHHSMLKKRKMECLLDPKRSIAIPSKHLRFPSGVYNPADSYTSQPTAARNDDEAEETDDKFTYA</sequence>
<protein>
    <submittedName>
        <fullName evidence="2">Uncharacterized protein</fullName>
    </submittedName>
</protein>
<dbReference type="Proteomes" id="UP001419268">
    <property type="component" value="Unassembled WGS sequence"/>
</dbReference>
<name>A0AAP0HGE7_9MAGN</name>
<evidence type="ECO:0000313" key="2">
    <source>
        <dbReference type="EMBL" id="KAK9083446.1"/>
    </source>
</evidence>
<reference evidence="2 3" key="1">
    <citation type="submission" date="2024-01" db="EMBL/GenBank/DDBJ databases">
        <title>Genome assemblies of Stephania.</title>
        <authorList>
            <person name="Yang L."/>
        </authorList>
    </citation>
    <scope>NUCLEOTIDE SEQUENCE [LARGE SCALE GENOMIC DNA]</scope>
    <source>
        <strain evidence="2">JXDWG</strain>
        <tissue evidence="2">Leaf</tissue>
    </source>
</reference>
<accession>A0AAP0HGE7</accession>
<evidence type="ECO:0000313" key="3">
    <source>
        <dbReference type="Proteomes" id="UP001419268"/>
    </source>
</evidence>
<dbReference type="AlphaFoldDB" id="A0AAP0HGE7"/>
<organism evidence="2 3">
    <name type="scientific">Stephania cephalantha</name>
    <dbReference type="NCBI Taxonomy" id="152367"/>
    <lineage>
        <taxon>Eukaryota</taxon>
        <taxon>Viridiplantae</taxon>
        <taxon>Streptophyta</taxon>
        <taxon>Embryophyta</taxon>
        <taxon>Tracheophyta</taxon>
        <taxon>Spermatophyta</taxon>
        <taxon>Magnoliopsida</taxon>
        <taxon>Ranunculales</taxon>
        <taxon>Menispermaceae</taxon>
        <taxon>Menispermoideae</taxon>
        <taxon>Cissampelideae</taxon>
        <taxon>Stephania</taxon>
    </lineage>
</organism>
<evidence type="ECO:0000256" key="1">
    <source>
        <dbReference type="SAM" id="MobiDB-lite"/>
    </source>
</evidence>